<keyword evidence="1" id="KW-0732">Signal</keyword>
<organism evidence="2">
    <name type="scientific">Anopheles marajoara</name>
    <dbReference type="NCBI Taxonomy" id="58244"/>
    <lineage>
        <taxon>Eukaryota</taxon>
        <taxon>Metazoa</taxon>
        <taxon>Ecdysozoa</taxon>
        <taxon>Arthropoda</taxon>
        <taxon>Hexapoda</taxon>
        <taxon>Insecta</taxon>
        <taxon>Pterygota</taxon>
        <taxon>Neoptera</taxon>
        <taxon>Endopterygota</taxon>
        <taxon>Diptera</taxon>
        <taxon>Nematocera</taxon>
        <taxon>Culicoidea</taxon>
        <taxon>Culicidae</taxon>
        <taxon>Anophelinae</taxon>
        <taxon>Anopheles</taxon>
    </lineage>
</organism>
<dbReference type="EMBL" id="GGFJ01014642">
    <property type="protein sequence ID" value="MBW63783.1"/>
    <property type="molecule type" value="Transcribed_RNA"/>
</dbReference>
<reference evidence="2" key="1">
    <citation type="submission" date="2018-01" db="EMBL/GenBank/DDBJ databases">
        <title>An insight into the sialome of Amazonian anophelines.</title>
        <authorList>
            <person name="Ribeiro J.M."/>
            <person name="Scarpassa V."/>
            <person name="Calvo E."/>
        </authorList>
    </citation>
    <scope>NUCLEOTIDE SEQUENCE</scope>
    <source>
        <tissue evidence="2">Salivary glands</tissue>
    </source>
</reference>
<evidence type="ECO:0000256" key="1">
    <source>
        <dbReference type="SAM" id="SignalP"/>
    </source>
</evidence>
<dbReference type="AlphaFoldDB" id="A0A2M4CEP7"/>
<feature type="signal peptide" evidence="1">
    <location>
        <begin position="1"/>
        <end position="24"/>
    </location>
</feature>
<name>A0A2M4CEP7_9DIPT</name>
<protein>
    <submittedName>
        <fullName evidence="2">Putative secreted protein</fullName>
    </submittedName>
</protein>
<accession>A0A2M4CEP7</accession>
<feature type="chain" id="PRO_5014934699" evidence="1">
    <location>
        <begin position="25"/>
        <end position="69"/>
    </location>
</feature>
<proteinExistence type="predicted"/>
<evidence type="ECO:0000313" key="2">
    <source>
        <dbReference type="EMBL" id="MBW63783.1"/>
    </source>
</evidence>
<sequence length="69" mass="7735">MMIVGMVAITHVLLQSLRFNHAFANITDHRVEWVRFGTDSVQSHIGSIQPHHTSARPALNGTTIRCRPC</sequence>